<name>A0A917J6T0_9BACT</name>
<feature type="domain" description="RecX second three-helical" evidence="5">
    <location>
        <begin position="59"/>
        <end position="100"/>
    </location>
</feature>
<dbReference type="RefSeq" id="WP_188958650.1">
    <property type="nucleotide sequence ID" value="NZ_BMIB01000006.1"/>
</dbReference>
<dbReference type="Gene3D" id="1.10.10.10">
    <property type="entry name" value="Winged helix-like DNA-binding domain superfamily/Winged helix DNA-binding domain"/>
    <property type="match status" value="1"/>
</dbReference>
<accession>A0A917J6T0</accession>
<evidence type="ECO:0000259" key="5">
    <source>
        <dbReference type="Pfam" id="PF02631"/>
    </source>
</evidence>
<organism evidence="7 8">
    <name type="scientific">Filimonas zeae</name>
    <dbReference type="NCBI Taxonomy" id="1737353"/>
    <lineage>
        <taxon>Bacteria</taxon>
        <taxon>Pseudomonadati</taxon>
        <taxon>Bacteroidota</taxon>
        <taxon>Chitinophagia</taxon>
        <taxon>Chitinophagales</taxon>
        <taxon>Chitinophagaceae</taxon>
        <taxon>Filimonas</taxon>
    </lineage>
</organism>
<reference evidence="7" key="1">
    <citation type="journal article" date="2014" name="Int. J. Syst. Evol. Microbiol.">
        <title>Complete genome sequence of Corynebacterium casei LMG S-19264T (=DSM 44701T), isolated from a smear-ripened cheese.</title>
        <authorList>
            <consortium name="US DOE Joint Genome Institute (JGI-PGF)"/>
            <person name="Walter F."/>
            <person name="Albersmeier A."/>
            <person name="Kalinowski J."/>
            <person name="Ruckert C."/>
        </authorList>
    </citation>
    <scope>NUCLEOTIDE SEQUENCE</scope>
    <source>
        <strain evidence="7">CGMCC 1.15290</strain>
    </source>
</reference>
<dbReference type="PANTHER" id="PTHR33602:SF1">
    <property type="entry name" value="REGULATORY PROTEIN RECX FAMILY PROTEIN"/>
    <property type="match status" value="1"/>
</dbReference>
<evidence type="ECO:0000256" key="4">
    <source>
        <dbReference type="ARBA" id="ARBA00022490"/>
    </source>
</evidence>
<dbReference type="InterPro" id="IPR053925">
    <property type="entry name" value="RecX_HTH_3rd"/>
</dbReference>
<sequence length="163" mass="18967">MQFPGREIPKEKAIPKIRHYCAYQERTHQEVKEKLYGFGLRKTDVEEILVNLIAEDYLNEERFACQFAGGKFRMKKWGRIKITHELKQRQVSAYNIKTALASIPEEDYTATLTRLAEDKWETLERETGITRFAKTINYLVQKGFEYPLAKIAVDACSKGIDSN</sequence>
<protein>
    <recommendedName>
        <fullName evidence="3">Regulatory protein RecX</fullName>
    </recommendedName>
</protein>
<keyword evidence="4" id="KW-0963">Cytoplasm</keyword>
<dbReference type="PANTHER" id="PTHR33602">
    <property type="entry name" value="REGULATORY PROTEIN RECX FAMILY PROTEIN"/>
    <property type="match status" value="1"/>
</dbReference>
<comment type="similarity">
    <text evidence="2">Belongs to the RecX family.</text>
</comment>
<dbReference type="InterPro" id="IPR003783">
    <property type="entry name" value="Regulatory_RecX"/>
</dbReference>
<evidence type="ECO:0000259" key="6">
    <source>
        <dbReference type="Pfam" id="PF21981"/>
    </source>
</evidence>
<feature type="domain" description="RecX third three-helical" evidence="6">
    <location>
        <begin position="106"/>
        <end position="150"/>
    </location>
</feature>
<dbReference type="Pfam" id="PF02631">
    <property type="entry name" value="RecX_HTH2"/>
    <property type="match status" value="1"/>
</dbReference>
<evidence type="ECO:0000313" key="8">
    <source>
        <dbReference type="Proteomes" id="UP000627292"/>
    </source>
</evidence>
<dbReference type="Pfam" id="PF21981">
    <property type="entry name" value="RecX_HTH3"/>
    <property type="match status" value="1"/>
</dbReference>
<reference evidence="7" key="2">
    <citation type="submission" date="2020-09" db="EMBL/GenBank/DDBJ databases">
        <authorList>
            <person name="Sun Q."/>
            <person name="Zhou Y."/>
        </authorList>
    </citation>
    <scope>NUCLEOTIDE SEQUENCE</scope>
    <source>
        <strain evidence="7">CGMCC 1.15290</strain>
    </source>
</reference>
<evidence type="ECO:0000256" key="1">
    <source>
        <dbReference type="ARBA" id="ARBA00004496"/>
    </source>
</evidence>
<dbReference type="GO" id="GO:0005737">
    <property type="term" value="C:cytoplasm"/>
    <property type="evidence" value="ECO:0007669"/>
    <property type="project" value="UniProtKB-SubCell"/>
</dbReference>
<evidence type="ECO:0000256" key="3">
    <source>
        <dbReference type="ARBA" id="ARBA00018111"/>
    </source>
</evidence>
<keyword evidence="8" id="KW-1185">Reference proteome</keyword>
<dbReference type="InterPro" id="IPR053924">
    <property type="entry name" value="RecX_HTH_2nd"/>
</dbReference>
<dbReference type="AlphaFoldDB" id="A0A917J6T0"/>
<proteinExistence type="inferred from homology"/>
<comment type="subcellular location">
    <subcellularLocation>
        <location evidence="1">Cytoplasm</location>
    </subcellularLocation>
</comment>
<gene>
    <name evidence="7" type="primary">recX</name>
    <name evidence="7" type="ORF">GCM10011379_54750</name>
</gene>
<comment type="caution">
    <text evidence="7">The sequence shown here is derived from an EMBL/GenBank/DDBJ whole genome shotgun (WGS) entry which is preliminary data.</text>
</comment>
<dbReference type="EMBL" id="BMIB01000006">
    <property type="protein sequence ID" value="GGH81806.1"/>
    <property type="molecule type" value="Genomic_DNA"/>
</dbReference>
<evidence type="ECO:0000256" key="2">
    <source>
        <dbReference type="ARBA" id="ARBA00009695"/>
    </source>
</evidence>
<dbReference type="InterPro" id="IPR036388">
    <property type="entry name" value="WH-like_DNA-bd_sf"/>
</dbReference>
<dbReference type="Proteomes" id="UP000627292">
    <property type="component" value="Unassembled WGS sequence"/>
</dbReference>
<dbReference type="GO" id="GO:0006282">
    <property type="term" value="P:regulation of DNA repair"/>
    <property type="evidence" value="ECO:0007669"/>
    <property type="project" value="InterPro"/>
</dbReference>
<evidence type="ECO:0000313" key="7">
    <source>
        <dbReference type="EMBL" id="GGH81806.1"/>
    </source>
</evidence>